<organism evidence="3 4">
    <name type="scientific">Pandoraea iniqua</name>
    <dbReference type="NCBI Taxonomy" id="2508288"/>
    <lineage>
        <taxon>Bacteria</taxon>
        <taxon>Pseudomonadati</taxon>
        <taxon>Pseudomonadota</taxon>
        <taxon>Betaproteobacteria</taxon>
        <taxon>Burkholderiales</taxon>
        <taxon>Burkholderiaceae</taxon>
        <taxon>Pandoraea</taxon>
    </lineage>
</organism>
<dbReference type="AlphaFoldDB" id="A0A5E4RXE9"/>
<protein>
    <recommendedName>
        <fullName evidence="5">Periplasmic heavy metal sensor</fullName>
    </recommendedName>
</protein>
<dbReference type="InterPro" id="IPR012899">
    <property type="entry name" value="LTXXQ"/>
</dbReference>
<evidence type="ECO:0008006" key="5">
    <source>
        <dbReference type="Google" id="ProtNLM"/>
    </source>
</evidence>
<sequence>MRKLKIAAASAVLVATSMFGLAHAADATAPATGPQAAMHHMRGGHGPWGLGDIKKLHDQLKLNPQQEQAWQQAVATSKQNHDAMRQNGQQLRQSMMQAKDQKILDLAGMRAAREKVFDQNRQLRSQTEDAWLNVYNGLDDGQKTLVSSAIKARWAKMKDWHDKAMQRRQQMHKGAPGAPAATPPAAQ</sequence>
<evidence type="ECO:0000313" key="4">
    <source>
        <dbReference type="Proteomes" id="UP000333828"/>
    </source>
</evidence>
<dbReference type="Proteomes" id="UP000333828">
    <property type="component" value="Unassembled WGS sequence"/>
</dbReference>
<feature type="compositionally biased region" description="Low complexity" evidence="1">
    <location>
        <begin position="174"/>
        <end position="187"/>
    </location>
</feature>
<keyword evidence="4" id="KW-1185">Reference proteome</keyword>
<dbReference type="Pfam" id="PF07813">
    <property type="entry name" value="LTXXQ"/>
    <property type="match status" value="1"/>
</dbReference>
<name>A0A5E4RXE9_9BURK</name>
<reference evidence="3 4" key="1">
    <citation type="submission" date="2019-08" db="EMBL/GenBank/DDBJ databases">
        <authorList>
            <person name="Peeters C."/>
        </authorList>
    </citation>
    <scope>NUCLEOTIDE SEQUENCE [LARGE SCALE GENOMIC DNA]</scope>
    <source>
        <strain evidence="3 4">LMG 31115</strain>
    </source>
</reference>
<dbReference type="RefSeq" id="WP_170936067.1">
    <property type="nucleotide sequence ID" value="NZ_CABPSI010000001.1"/>
</dbReference>
<proteinExistence type="predicted"/>
<feature type="chain" id="PRO_5022772587" description="Periplasmic heavy metal sensor" evidence="2">
    <location>
        <begin position="25"/>
        <end position="187"/>
    </location>
</feature>
<keyword evidence="2" id="KW-0732">Signal</keyword>
<accession>A0A5E4RXE9</accession>
<evidence type="ECO:0000256" key="2">
    <source>
        <dbReference type="SAM" id="SignalP"/>
    </source>
</evidence>
<dbReference type="EMBL" id="CABPSI010000001">
    <property type="protein sequence ID" value="VVD67775.1"/>
    <property type="molecule type" value="Genomic_DNA"/>
</dbReference>
<evidence type="ECO:0000256" key="1">
    <source>
        <dbReference type="SAM" id="MobiDB-lite"/>
    </source>
</evidence>
<evidence type="ECO:0000313" key="3">
    <source>
        <dbReference type="EMBL" id="VVD67775.1"/>
    </source>
</evidence>
<feature type="signal peptide" evidence="2">
    <location>
        <begin position="1"/>
        <end position="24"/>
    </location>
</feature>
<gene>
    <name evidence="3" type="ORF">PIN31115_00435</name>
</gene>
<feature type="region of interest" description="Disordered" evidence="1">
    <location>
        <begin position="165"/>
        <end position="187"/>
    </location>
</feature>